<keyword evidence="5" id="KW-0325">Glycoprotein</keyword>
<gene>
    <name evidence="11" type="ORF">ACHAWO_005476</name>
</gene>
<organism evidence="11 12">
    <name type="scientific">Cyclotella atomus</name>
    <dbReference type="NCBI Taxonomy" id="382360"/>
    <lineage>
        <taxon>Eukaryota</taxon>
        <taxon>Sar</taxon>
        <taxon>Stramenopiles</taxon>
        <taxon>Ochrophyta</taxon>
        <taxon>Bacillariophyta</taxon>
        <taxon>Coscinodiscophyceae</taxon>
        <taxon>Thalassiosirophycidae</taxon>
        <taxon>Stephanodiscales</taxon>
        <taxon>Stephanodiscaceae</taxon>
        <taxon>Cyclotella</taxon>
    </lineage>
</organism>
<evidence type="ECO:0000256" key="3">
    <source>
        <dbReference type="ARBA" id="ARBA00022729"/>
    </source>
</evidence>
<feature type="region of interest" description="Disordered" evidence="6">
    <location>
        <begin position="394"/>
        <end position="419"/>
    </location>
</feature>
<accession>A0ABD3QB88</accession>
<dbReference type="InterPro" id="IPR040692">
    <property type="entry name" value="UGGT_TRXL_3"/>
</dbReference>
<dbReference type="Pfam" id="PF18401">
    <property type="entry name" value="Thioredoxin_13"/>
    <property type="match status" value="1"/>
</dbReference>
<evidence type="ECO:0000256" key="7">
    <source>
        <dbReference type="SAM" id="SignalP"/>
    </source>
</evidence>
<reference evidence="11 12" key="1">
    <citation type="submission" date="2024-10" db="EMBL/GenBank/DDBJ databases">
        <title>Updated reference genomes for cyclostephanoid diatoms.</title>
        <authorList>
            <person name="Roberts W.R."/>
            <person name="Alverson A.J."/>
        </authorList>
    </citation>
    <scope>NUCLEOTIDE SEQUENCE [LARGE SCALE GENOMIC DNA]</scope>
    <source>
        <strain evidence="11 12">AJA010-31</strain>
    </source>
</reference>
<evidence type="ECO:0000313" key="11">
    <source>
        <dbReference type="EMBL" id="KAL3797317.1"/>
    </source>
</evidence>
<evidence type="ECO:0000259" key="10">
    <source>
        <dbReference type="Pfam" id="PF18404"/>
    </source>
</evidence>
<proteinExistence type="predicted"/>
<evidence type="ECO:0000256" key="2">
    <source>
        <dbReference type="ARBA" id="ARBA00004319"/>
    </source>
</evidence>
<evidence type="ECO:0000256" key="4">
    <source>
        <dbReference type="ARBA" id="ARBA00022824"/>
    </source>
</evidence>
<dbReference type="GO" id="GO:0005788">
    <property type="term" value="C:endoplasmic reticulum lumen"/>
    <property type="evidence" value="ECO:0007669"/>
    <property type="project" value="UniProtKB-SubCell"/>
</dbReference>
<dbReference type="Proteomes" id="UP001530400">
    <property type="component" value="Unassembled WGS sequence"/>
</dbReference>
<dbReference type="Pfam" id="PF06427">
    <property type="entry name" value="UDP-g_GGTase"/>
    <property type="match status" value="1"/>
</dbReference>
<evidence type="ECO:0000256" key="1">
    <source>
        <dbReference type="ARBA" id="ARBA00001913"/>
    </source>
</evidence>
<dbReference type="Pfam" id="PF18404">
    <property type="entry name" value="Glyco_transf_24"/>
    <property type="match status" value="1"/>
</dbReference>
<dbReference type="PANTHER" id="PTHR11226:SF0">
    <property type="entry name" value="UDP-GLUCOSE:GLYCOPROTEIN GLUCOSYLTRANSFERASE"/>
    <property type="match status" value="1"/>
</dbReference>
<dbReference type="Pfam" id="PF18402">
    <property type="entry name" value="Thioredoxin_14"/>
    <property type="match status" value="1"/>
</dbReference>
<dbReference type="CDD" id="cd06432">
    <property type="entry name" value="GT8_HUGT1_C_like"/>
    <property type="match status" value="1"/>
</dbReference>
<comment type="subcellular location">
    <subcellularLocation>
        <location evidence="2">Endoplasmic reticulum lumen</location>
    </subcellularLocation>
</comment>
<evidence type="ECO:0000259" key="8">
    <source>
        <dbReference type="Pfam" id="PF18401"/>
    </source>
</evidence>
<evidence type="ECO:0000259" key="9">
    <source>
        <dbReference type="Pfam" id="PF18402"/>
    </source>
</evidence>
<name>A0ABD3QB88_9STRA</name>
<feature type="signal peptide" evidence="7">
    <location>
        <begin position="1"/>
        <end position="18"/>
    </location>
</feature>
<keyword evidence="12" id="KW-1185">Reference proteome</keyword>
<evidence type="ECO:0000256" key="6">
    <source>
        <dbReference type="SAM" id="MobiDB-lite"/>
    </source>
</evidence>
<feature type="domain" description="UGGT thioredoxin-like" evidence="8">
    <location>
        <begin position="474"/>
        <end position="583"/>
    </location>
</feature>
<evidence type="ECO:0000313" key="12">
    <source>
        <dbReference type="Proteomes" id="UP001530400"/>
    </source>
</evidence>
<feature type="domain" description="UGGT thioredoxin-like" evidence="9">
    <location>
        <begin position="663"/>
        <end position="914"/>
    </location>
</feature>
<dbReference type="InterPro" id="IPR040694">
    <property type="entry name" value="UGGT_TRXL_2"/>
</dbReference>
<evidence type="ECO:0008006" key="13">
    <source>
        <dbReference type="Google" id="ProtNLM"/>
    </source>
</evidence>
<protein>
    <recommendedName>
        <fullName evidence="13">UDP-glucose:glycoprotein glucosyltransferase</fullName>
    </recommendedName>
</protein>
<evidence type="ECO:0000256" key="5">
    <source>
        <dbReference type="ARBA" id="ARBA00023180"/>
    </source>
</evidence>
<comment type="cofactor">
    <cofactor evidence="1">
        <name>Ca(2+)</name>
        <dbReference type="ChEBI" id="CHEBI:29108"/>
    </cofactor>
</comment>
<dbReference type="PANTHER" id="PTHR11226">
    <property type="entry name" value="UDP-GLUCOSE GLYCOPROTEIN:GLUCOSYLTRANSFERASE"/>
    <property type="match status" value="1"/>
</dbReference>
<dbReference type="EMBL" id="JALLPJ020000257">
    <property type="protein sequence ID" value="KAL3797317.1"/>
    <property type="molecule type" value="Genomic_DNA"/>
</dbReference>
<feature type="domain" description="Glucosyltransferase 24 catalytic" evidence="10">
    <location>
        <begin position="1538"/>
        <end position="1810"/>
    </location>
</feature>
<dbReference type="InterPro" id="IPR029044">
    <property type="entry name" value="Nucleotide-diphossugar_trans"/>
</dbReference>
<dbReference type="InterPro" id="IPR009448">
    <property type="entry name" value="UDP-g_GGtrans"/>
</dbReference>
<dbReference type="Gene3D" id="3.90.550.10">
    <property type="entry name" value="Spore Coat Polysaccharide Biosynthesis Protein SpsA, Chain A"/>
    <property type="match status" value="1"/>
</dbReference>
<dbReference type="SUPFAM" id="SSF53448">
    <property type="entry name" value="Nucleotide-diphospho-sugar transferases"/>
    <property type="match status" value="1"/>
</dbReference>
<comment type="caution">
    <text evidence="11">The sequence shown here is derived from an EMBL/GenBank/DDBJ whole genome shotgun (WGS) entry which is preliminary data.</text>
</comment>
<keyword evidence="3 7" id="KW-0732">Signal</keyword>
<keyword evidence="4" id="KW-0256">Endoplasmic reticulum</keyword>
<sequence>MKVLTLLLTQLLPAAVTADKTESSLKSLSSFTQEYSHTIPTSHPPLSSPKRNIQTSVSAHSWPTTIFSPLCETFAYLDKSSSLGNKENEEKNVRNENSWNYLDGIVKRGGIPALDDWVLANIGSLDDACANNEGGSEATCTSSNWSYDNSTQLAMQSAFLSNNLDKNLLPLVLSLRAYAPTCEMYRSLSRDAAISFRLYHPESGGSVPAAFAILSRVTYVENAQGKNDTVVLGSEVLLDVGDVVLDNALEVLEKLSKSASDDEAANTERELPEQTPLLLPLPGETYHPEVVDMPDIMEEIDYDDFLYREKLAEWNEVKDETIAILYGQIGTTAFGTFYKALKARKVKFVVRHMGHVAYEEEVQSGQQSLRAIPTALQGYGVRLDIRNVEYKAFDDGQSEKDGDETAAHDWNDSMHDPKSPARNEYLAGINLHKVMGRFDKADTAPLPEDLQALQTALLQSHPAQTSSESIVPPAWKRRSLSLQAATVITQSSDSLKALQGISQNLPSVAHALTSIHVEDTLKSLAQEATDLSEKVGAVSPGWGDAPFGFYINAREVNVERPSFNIFQLLDVIREEDKKLRDLESDVRPMLEGAFGALMGEGRGKGTAFKVLKDIRRGIDMGVERLIEFGKEKNNVEGAEEDGMMLDGPAEPEKKPRIDVGRGGKKAVVYLNDLEKDPEYQSWPRVEEMMMRMQFGQGFAARRNLFTMLIVLDPTSGNAHPAINIMTQLVNGQFPVRIALLIVGRDDIANKEASKPGPFNNGNRPFHPSDALVIIKYISKKYGGMAAISALANGVFQPTGSKVPTVKEYISSYVSVLSQMGVVSPNKETFIQQEIQLLLTFPEEDDDRYQAAFDFATKKLLKPGMSFLNGLPFPDASDPAFGVGVNEVLRYEQNNIMGRVMGGEITDDKPKPKSVYAHLLTTGDNVYPTFHELLRGGSDAEYAPMSTLANDLSLIIPHKKNPVKIQDVDAFFVIEAVVDVDGIDGLNMAMAFLDMIDGAPEKWHDTMNVAVAFRLVIEKEGVKGDPTKGIGYNSLFCSASRLRPKVMKRAIETIMAEDSYLTAIHKLKNAKDIDQESRDTLDDITTWVSKCSNRGTTDKKNYYTANGRIYSPVEGPFGPFLTKEDVKMLVQLELDKTVGMTKLIAPKLLPKDGKVPSKEKILAIHNAIALSQTALNHVFSKSESSALSQISQKASSGIVEVMESVESSKERNSLYFSWNEESAKKKLQVEVSVILDPLTEPTQRVAPLLLTIRDHLEIPLKLLIAPRQIVENRLPLSSYYRFALDPTATPDTNPPAALFSNLPSNHLLTVRLDVPETFDVQQSFAIQDADNLRCDAKYGCGDKAHILANGGEVPEGLQSTGDIDLTQIEYSLKSLLFFGQCYDATTSSPPNGLQLTLDRSKLPKQQAFGEVQVNPDGSIAYVSATDTTLTSHDHTDTLVMKTVGYWQLRANPGVWDLKIAENSRGAEIYHMVDGSLSPYGRLIVDKDAASFMSKSIIMKDFTDHRQLLIVKRNEGHEMSQLYVDESELETAPNDGNETVHVFSLATGHAYERLLKIMMLSVTKRTKSPVKFWFFENFLSPSFKESALFMAEKIGCELEFVTYKWPEWLRGQSEKQRIIWGYKILFLDVLFPLDVKKIIYVDADQVVRGDMTELWNLDLEGAPYGYTPFCDSRKETLGYQFWRDGFWKSHLRGRPYHISALYVVDLERFRRELVGDKLRAHYQQLSADPNSLANLDQDLPNYAQHDVRIFSLPQKWLWCESWCSDETKAEAMTIDLCNNPEHKEAKISMAKRIISGDLFEESWEELDAEVEKYYQEFLSSKQ</sequence>
<dbReference type="InterPro" id="IPR040497">
    <property type="entry name" value="Glyco_transf_24"/>
</dbReference>
<feature type="chain" id="PRO_5044873956" description="UDP-glucose:glycoprotein glucosyltransferase" evidence="7">
    <location>
        <begin position="19"/>
        <end position="1820"/>
    </location>
</feature>